<feature type="site" description="Important for substrate specificity" evidence="4">
    <location>
        <position position="183"/>
    </location>
</feature>
<dbReference type="InterPro" id="IPR000845">
    <property type="entry name" value="Nucleoside_phosphorylase_d"/>
</dbReference>
<feature type="site" description="Important for substrate specificity" evidence="4">
    <location>
        <position position="236"/>
    </location>
</feature>
<dbReference type="GO" id="GO:0005634">
    <property type="term" value="C:nucleus"/>
    <property type="evidence" value="ECO:0007669"/>
    <property type="project" value="UniProtKB-SubCell"/>
</dbReference>
<evidence type="ECO:0000256" key="4">
    <source>
        <dbReference type="HAMAP-Rule" id="MF_03155"/>
    </source>
</evidence>
<dbReference type="InterPro" id="IPR035994">
    <property type="entry name" value="Nucleoside_phosphorylase_sf"/>
</dbReference>
<dbReference type="EMBL" id="JBFDAA010000015">
    <property type="protein sequence ID" value="KAL1117777.1"/>
    <property type="molecule type" value="Genomic_DNA"/>
</dbReference>
<dbReference type="PROSITE" id="PS01240">
    <property type="entry name" value="PNP_MTAP_2"/>
    <property type="match status" value="1"/>
</dbReference>
<dbReference type="GO" id="GO:0019509">
    <property type="term" value="P:L-methionine salvage from methylthioadenosine"/>
    <property type="evidence" value="ECO:0007669"/>
    <property type="project" value="UniProtKB-UniRule"/>
</dbReference>
<keyword evidence="3 4" id="KW-0660">Purine salvage</keyword>
<keyword evidence="5" id="KW-0732">Signal</keyword>
<dbReference type="CDD" id="cd09010">
    <property type="entry name" value="MTAP_SsMTAPII_like_MTIP"/>
    <property type="match status" value="1"/>
</dbReference>
<feature type="binding site" evidence="4">
    <location>
        <begin position="225"/>
        <end position="227"/>
    </location>
    <ligand>
        <name>substrate</name>
    </ligand>
</feature>
<dbReference type="Proteomes" id="UP001558652">
    <property type="component" value="Unassembled WGS sequence"/>
</dbReference>
<reference evidence="7 8" key="1">
    <citation type="submission" date="2024-07" db="EMBL/GenBank/DDBJ databases">
        <title>Chromosome-level genome assembly of the water stick insect Ranatra chinensis (Heteroptera: Nepidae).</title>
        <authorList>
            <person name="Liu X."/>
        </authorList>
    </citation>
    <scope>NUCLEOTIDE SEQUENCE [LARGE SCALE GENOMIC DNA]</scope>
    <source>
        <strain evidence="7">Cailab_2021Rc</strain>
        <tissue evidence="7">Muscle</tissue>
    </source>
</reference>
<dbReference type="Pfam" id="PF01048">
    <property type="entry name" value="PNP_UDP_1"/>
    <property type="match status" value="1"/>
</dbReference>
<comment type="caution">
    <text evidence="7">The sequence shown here is derived from an EMBL/GenBank/DDBJ whole genome shotgun (WGS) entry which is preliminary data.</text>
</comment>
<dbReference type="GO" id="GO:0017061">
    <property type="term" value="F:S-methyl-5-thioadenosine phosphorylase activity"/>
    <property type="evidence" value="ECO:0007669"/>
    <property type="project" value="UniProtKB-UniRule"/>
</dbReference>
<feature type="domain" description="Nucleoside phosphorylase" evidence="6">
    <location>
        <begin position="17"/>
        <end position="254"/>
    </location>
</feature>
<name>A0ABD0Y3H3_9HEMI</name>
<feature type="binding site" evidence="4">
    <location>
        <position position="23"/>
    </location>
    <ligand>
        <name>phosphate</name>
        <dbReference type="ChEBI" id="CHEBI:43474"/>
    </ligand>
</feature>
<dbReference type="EC" id="2.4.2.28" evidence="4"/>
<evidence type="ECO:0000256" key="2">
    <source>
        <dbReference type="ARBA" id="ARBA00022679"/>
    </source>
</evidence>
<dbReference type="NCBIfam" id="TIGR01694">
    <property type="entry name" value="MTAP"/>
    <property type="match status" value="1"/>
</dbReference>
<keyword evidence="2 4" id="KW-0808">Transferase</keyword>
<feature type="binding site" evidence="4">
    <location>
        <begin position="65"/>
        <end position="66"/>
    </location>
    <ligand>
        <name>phosphate</name>
        <dbReference type="ChEBI" id="CHEBI:43474"/>
    </ligand>
</feature>
<keyword evidence="4" id="KW-0963">Cytoplasm</keyword>
<dbReference type="PANTHER" id="PTHR42679">
    <property type="entry name" value="S-METHYL-5'-THIOADENOSINE PHOSPHORYLASE"/>
    <property type="match status" value="1"/>
</dbReference>
<dbReference type="Gene3D" id="3.40.50.1580">
    <property type="entry name" value="Nucleoside phosphorylase domain"/>
    <property type="match status" value="1"/>
</dbReference>
<evidence type="ECO:0000259" key="6">
    <source>
        <dbReference type="Pfam" id="PF01048"/>
    </source>
</evidence>
<dbReference type="AlphaFoldDB" id="A0ABD0Y3H3"/>
<evidence type="ECO:0000256" key="1">
    <source>
        <dbReference type="ARBA" id="ARBA00022676"/>
    </source>
</evidence>
<feature type="binding site" evidence="4">
    <location>
        <begin position="98"/>
        <end position="99"/>
    </location>
    <ligand>
        <name>phosphate</name>
        <dbReference type="ChEBI" id="CHEBI:43474"/>
    </ligand>
</feature>
<dbReference type="InterPro" id="IPR010044">
    <property type="entry name" value="MTAP"/>
</dbReference>
<protein>
    <recommendedName>
        <fullName evidence="4">S-methyl-5'-thioadenosine phosphorylase</fullName>
        <ecNumber evidence="4">2.4.2.28</ecNumber>
    </recommendedName>
    <alternativeName>
        <fullName evidence="4">5'-methylthioadenosine phosphorylase</fullName>
        <shortName evidence="4">MTA phosphorylase</shortName>
        <shortName evidence="4">MTAP</shortName>
        <shortName evidence="4">MTAPase</shortName>
    </alternativeName>
</protein>
<evidence type="ECO:0000313" key="8">
    <source>
        <dbReference type="Proteomes" id="UP001558652"/>
    </source>
</evidence>
<dbReference type="GO" id="GO:0005737">
    <property type="term" value="C:cytoplasm"/>
    <property type="evidence" value="ECO:0007669"/>
    <property type="project" value="UniProtKB-SubCell"/>
</dbReference>
<dbReference type="SUPFAM" id="SSF53167">
    <property type="entry name" value="Purine and uridine phosphorylases"/>
    <property type="match status" value="1"/>
</dbReference>
<keyword evidence="8" id="KW-1185">Reference proteome</keyword>
<comment type="pathway">
    <text evidence="4">Amino-acid biosynthesis; L-methionine biosynthesis via salvage pathway; S-methyl-5-thio-alpha-D-ribose 1-phosphate from S-methyl-5'-thioadenosine (phosphorylase route): step 1/1.</text>
</comment>
<evidence type="ECO:0000256" key="5">
    <source>
        <dbReference type="SAM" id="SignalP"/>
    </source>
</evidence>
<keyword evidence="1 4" id="KW-0328">Glycosyltransferase</keyword>
<feature type="chain" id="PRO_5044755261" description="S-methyl-5'-thioadenosine phosphorylase" evidence="5">
    <location>
        <begin position="25"/>
        <end position="279"/>
    </location>
</feature>
<evidence type="ECO:0000256" key="3">
    <source>
        <dbReference type="ARBA" id="ARBA00022726"/>
    </source>
</evidence>
<comment type="subunit">
    <text evidence="4">Homotrimer.</text>
</comment>
<comment type="similarity">
    <text evidence="4">Belongs to the PNP/MTAP phosphorylase family. MTAP subfamily.</text>
</comment>
<organism evidence="7 8">
    <name type="scientific">Ranatra chinensis</name>
    <dbReference type="NCBI Taxonomy" id="642074"/>
    <lineage>
        <taxon>Eukaryota</taxon>
        <taxon>Metazoa</taxon>
        <taxon>Ecdysozoa</taxon>
        <taxon>Arthropoda</taxon>
        <taxon>Hexapoda</taxon>
        <taxon>Insecta</taxon>
        <taxon>Pterygota</taxon>
        <taxon>Neoptera</taxon>
        <taxon>Paraneoptera</taxon>
        <taxon>Hemiptera</taxon>
        <taxon>Heteroptera</taxon>
        <taxon>Panheteroptera</taxon>
        <taxon>Nepomorpha</taxon>
        <taxon>Nepidae</taxon>
        <taxon>Ranatrinae</taxon>
        <taxon>Ranatra</taxon>
    </lineage>
</organism>
<feature type="binding site" evidence="4">
    <location>
        <position position="201"/>
    </location>
    <ligand>
        <name>substrate</name>
    </ligand>
</feature>
<gene>
    <name evidence="7" type="ORF">AAG570_004092</name>
</gene>
<evidence type="ECO:0000313" key="7">
    <source>
        <dbReference type="EMBL" id="KAL1117777.1"/>
    </source>
</evidence>
<feature type="binding site" evidence="4">
    <location>
        <position position="202"/>
    </location>
    <ligand>
        <name>phosphate</name>
        <dbReference type="ChEBI" id="CHEBI:43474"/>
    </ligand>
</feature>
<dbReference type="InterPro" id="IPR018099">
    <property type="entry name" value="Purine_phosphorylase-2_CS"/>
</dbReference>
<dbReference type="PANTHER" id="PTHR42679:SF2">
    <property type="entry name" value="S-METHYL-5'-THIOADENOSINE PHOSPHORYLASE"/>
    <property type="match status" value="1"/>
</dbReference>
<feature type="signal peptide" evidence="5">
    <location>
        <begin position="1"/>
        <end position="24"/>
    </location>
</feature>
<comment type="catalytic activity">
    <reaction evidence="4">
        <text>S-methyl-5'-thioadenosine + phosphate = 5-(methylsulfanyl)-alpha-D-ribose 1-phosphate + adenine</text>
        <dbReference type="Rhea" id="RHEA:11852"/>
        <dbReference type="ChEBI" id="CHEBI:16708"/>
        <dbReference type="ChEBI" id="CHEBI:17509"/>
        <dbReference type="ChEBI" id="CHEBI:43474"/>
        <dbReference type="ChEBI" id="CHEBI:58533"/>
        <dbReference type="EC" id="2.4.2.28"/>
    </reaction>
</comment>
<dbReference type="HAMAP" id="MF_01963">
    <property type="entry name" value="MTAP"/>
    <property type="match status" value="1"/>
</dbReference>
<accession>A0ABD0Y3H3</accession>
<dbReference type="FunFam" id="3.40.50.1580:FF:000012">
    <property type="entry name" value="Probable 6-oxopurine nucleoside phosphorylase"/>
    <property type="match status" value="1"/>
</dbReference>
<comment type="subcellular location">
    <subcellularLocation>
        <location evidence="4">Cytoplasm</location>
    </subcellularLocation>
    <subcellularLocation>
        <location evidence="4">Nucleus</location>
    </subcellularLocation>
</comment>
<proteinExistence type="inferred from homology"/>
<keyword evidence="4" id="KW-0539">Nucleus</keyword>
<comment type="function">
    <text evidence="4">Catalyzes the reversible phosphorylation of S-methyl-5'-thioadenosine (MTA) to adenine and 5-methylthioribose-1-phosphate. Involved in the breakdown of MTA, a major by-product of polyamine biosynthesis. Responsible for the first step in the methionine salvage pathway after MTA has been generated from S-adenosylmethionine. Has broad substrate specificity with 6-aminopurine nucleosides as preferred substrates.</text>
</comment>
<dbReference type="GO" id="GO:0006166">
    <property type="term" value="P:purine ribonucleoside salvage"/>
    <property type="evidence" value="ECO:0007669"/>
    <property type="project" value="UniProtKB-KW"/>
</dbReference>
<sequence>MRVFLLQVFYLFFSLQVGIIGGSGLNNPDILTDGSERVVETPYGPPSDVLIEGKISGVDCVILARHGRKHTINPSNVNYRANIWALKNVGCTHIIVSSATGSLQEDIKPGDFVVLDQFIDRTKTRVTTFFDGSDNAPEGVCHIPMDPVFCDKTRMILLNCAKQMGLGVHPSGTAVCIEGPRFSTKAESNLYRSWGAHVVNMTLVPEVVLAKEAGMCYAAVAMATDYDCWHNTIVCVDEVMATFKANAEKITKLFIMAIGKIGEENWDDELDKLKVYSLL</sequence>